<evidence type="ECO:0000313" key="10">
    <source>
        <dbReference type="Proteomes" id="UP000270021"/>
    </source>
</evidence>
<dbReference type="OrthoDB" id="4332123at2"/>
<dbReference type="Pfam" id="PF07690">
    <property type="entry name" value="MFS_1"/>
    <property type="match status" value="1"/>
</dbReference>
<reference evidence="9 10" key="1">
    <citation type="submission" date="2018-12" db="EMBL/GenBank/DDBJ databases">
        <title>Complete genome sequence of Flaviflexus salsibiostraticola KCTC 33148.</title>
        <authorList>
            <person name="Bae J.-W."/>
        </authorList>
    </citation>
    <scope>NUCLEOTIDE SEQUENCE [LARGE SCALE GENOMIC DNA]</scope>
    <source>
        <strain evidence="9 10">KCTC 33148</strain>
    </source>
</reference>
<dbReference type="PANTHER" id="PTHR43124">
    <property type="entry name" value="PURINE EFFLUX PUMP PBUE"/>
    <property type="match status" value="1"/>
</dbReference>
<sequence>MRIWLAGMAIYIMAIAARTSFGVASLDALARFDISAAELSMFTVIQLGVYAACQIPLGMLLDRFGSRPILVIGAIILAGGQIWLALAATYPSALAARVLIGMGDASAFTSVLRLVPQWFPPRRVPLFTQLTGIGGQAGQVISSIPFAMMLARFGWETAFISLGLTGAAVALIAALFIREKERFSTSTTKTSGGTFSHPGVWQGFWTHFTLGFPGHVFLLLWGVPFMVANGIDQQTAAAMLIIAAAAGVVTGPLVARMTSRHPLRRPMPIVAIIAVFTLSWAYLLLIPRPIRLWEFAVLLVVIALTGSGSSIAFDLGRTAVPLSRLGTANGMINQGGFVAALSASFLIGLVLDWRAPDGDYSTGDFKLAMASQFIIVAIGVVGFLAVSPFAKRRFERDRGLRIVPARVAIERIIRERRAEARRRESDQSRAGRAAGDDAPPGA</sequence>
<organism evidence="9 10">
    <name type="scientific">Flaviflexus salsibiostraticola</name>
    <dbReference type="NCBI Taxonomy" id="1282737"/>
    <lineage>
        <taxon>Bacteria</taxon>
        <taxon>Bacillati</taxon>
        <taxon>Actinomycetota</taxon>
        <taxon>Actinomycetes</taxon>
        <taxon>Actinomycetales</taxon>
        <taxon>Actinomycetaceae</taxon>
        <taxon>Flaviflexus</taxon>
    </lineage>
</organism>
<evidence type="ECO:0000256" key="4">
    <source>
        <dbReference type="ARBA" id="ARBA00022989"/>
    </source>
</evidence>
<dbReference type="KEGG" id="fsl:EJO69_00450"/>
<evidence type="ECO:0000256" key="3">
    <source>
        <dbReference type="ARBA" id="ARBA00022692"/>
    </source>
</evidence>
<dbReference type="InterPro" id="IPR036259">
    <property type="entry name" value="MFS_trans_sf"/>
</dbReference>
<feature type="region of interest" description="Disordered" evidence="6">
    <location>
        <begin position="418"/>
        <end position="442"/>
    </location>
</feature>
<comment type="subcellular location">
    <subcellularLocation>
        <location evidence="1">Cell membrane</location>
        <topology evidence="1">Multi-pass membrane protein</topology>
    </subcellularLocation>
</comment>
<keyword evidence="5 7" id="KW-0472">Membrane</keyword>
<dbReference type="Proteomes" id="UP000270021">
    <property type="component" value="Chromosome"/>
</dbReference>
<accession>A0A3Q8WS16</accession>
<dbReference type="InterPro" id="IPR011701">
    <property type="entry name" value="MFS"/>
</dbReference>
<feature type="transmembrane region" description="Helical" evidence="7">
    <location>
        <begin position="267"/>
        <end position="286"/>
    </location>
</feature>
<dbReference type="GO" id="GO:0005886">
    <property type="term" value="C:plasma membrane"/>
    <property type="evidence" value="ECO:0007669"/>
    <property type="project" value="UniProtKB-SubCell"/>
</dbReference>
<feature type="transmembrane region" description="Helical" evidence="7">
    <location>
        <begin position="157"/>
        <end position="177"/>
    </location>
</feature>
<dbReference type="AlphaFoldDB" id="A0A3Q8WS16"/>
<dbReference type="InterPro" id="IPR050189">
    <property type="entry name" value="MFS_Efflux_Transporters"/>
</dbReference>
<evidence type="ECO:0000256" key="5">
    <source>
        <dbReference type="ARBA" id="ARBA00023136"/>
    </source>
</evidence>
<dbReference type="GO" id="GO:0022857">
    <property type="term" value="F:transmembrane transporter activity"/>
    <property type="evidence" value="ECO:0007669"/>
    <property type="project" value="InterPro"/>
</dbReference>
<evidence type="ECO:0000256" key="1">
    <source>
        <dbReference type="ARBA" id="ARBA00004651"/>
    </source>
</evidence>
<feature type="transmembrane region" description="Helical" evidence="7">
    <location>
        <begin position="367"/>
        <end position="390"/>
    </location>
</feature>
<keyword evidence="3 7" id="KW-0812">Transmembrane</keyword>
<keyword evidence="4 7" id="KW-1133">Transmembrane helix</keyword>
<dbReference type="SUPFAM" id="SSF103473">
    <property type="entry name" value="MFS general substrate transporter"/>
    <property type="match status" value="1"/>
</dbReference>
<keyword evidence="2" id="KW-1003">Cell membrane</keyword>
<dbReference type="PANTHER" id="PTHR43124:SF3">
    <property type="entry name" value="CHLORAMPHENICOL EFFLUX PUMP RV0191"/>
    <property type="match status" value="1"/>
</dbReference>
<feature type="compositionally biased region" description="Basic and acidic residues" evidence="6">
    <location>
        <begin position="418"/>
        <end position="429"/>
    </location>
</feature>
<evidence type="ECO:0000259" key="8">
    <source>
        <dbReference type="PROSITE" id="PS50850"/>
    </source>
</evidence>
<feature type="transmembrane region" description="Helical" evidence="7">
    <location>
        <begin position="292"/>
        <end position="315"/>
    </location>
</feature>
<feature type="transmembrane region" description="Helical" evidence="7">
    <location>
        <begin position="235"/>
        <end position="255"/>
    </location>
</feature>
<evidence type="ECO:0000256" key="2">
    <source>
        <dbReference type="ARBA" id="ARBA00022475"/>
    </source>
</evidence>
<protein>
    <submittedName>
        <fullName evidence="9">MFS transporter</fullName>
    </submittedName>
</protein>
<keyword evidence="10" id="KW-1185">Reference proteome</keyword>
<feature type="transmembrane region" description="Helical" evidence="7">
    <location>
        <begin position="68"/>
        <end position="88"/>
    </location>
</feature>
<feature type="transmembrane region" description="Helical" evidence="7">
    <location>
        <begin position="204"/>
        <end position="223"/>
    </location>
</feature>
<evidence type="ECO:0000256" key="7">
    <source>
        <dbReference type="SAM" id="Phobius"/>
    </source>
</evidence>
<feature type="transmembrane region" description="Helical" evidence="7">
    <location>
        <begin position="40"/>
        <end position="61"/>
    </location>
</feature>
<feature type="domain" description="Major facilitator superfamily (MFS) profile" evidence="8">
    <location>
        <begin position="1"/>
        <end position="394"/>
    </location>
</feature>
<dbReference type="Gene3D" id="1.20.1250.20">
    <property type="entry name" value="MFS general substrate transporter like domains"/>
    <property type="match status" value="2"/>
</dbReference>
<feature type="transmembrane region" description="Helical" evidence="7">
    <location>
        <begin position="336"/>
        <end position="355"/>
    </location>
</feature>
<dbReference type="RefSeq" id="WP_126037744.1">
    <property type="nucleotide sequence ID" value="NZ_CP034438.1"/>
</dbReference>
<evidence type="ECO:0000313" key="9">
    <source>
        <dbReference type="EMBL" id="AZN28936.1"/>
    </source>
</evidence>
<evidence type="ECO:0000256" key="6">
    <source>
        <dbReference type="SAM" id="MobiDB-lite"/>
    </source>
</evidence>
<dbReference type="EMBL" id="CP034438">
    <property type="protein sequence ID" value="AZN28936.1"/>
    <property type="molecule type" value="Genomic_DNA"/>
</dbReference>
<gene>
    <name evidence="9" type="ORF">EJO69_00450</name>
</gene>
<name>A0A3Q8WS16_9ACTO</name>
<proteinExistence type="predicted"/>
<dbReference type="PROSITE" id="PS50850">
    <property type="entry name" value="MFS"/>
    <property type="match status" value="1"/>
</dbReference>
<dbReference type="InterPro" id="IPR020846">
    <property type="entry name" value="MFS_dom"/>
</dbReference>
<feature type="compositionally biased region" description="Low complexity" evidence="6">
    <location>
        <begin position="430"/>
        <end position="442"/>
    </location>
</feature>